<keyword evidence="7 8" id="KW-0539">Nucleus</keyword>
<accession>A0ABP0EM96</accession>
<dbReference type="HAMAP" id="MF_03035">
    <property type="entry name" value="Clp1"/>
    <property type="match status" value="1"/>
</dbReference>
<name>A0ABP0EM96_9ASCO</name>
<dbReference type="InterPro" id="IPR032319">
    <property type="entry name" value="CLP1_P"/>
</dbReference>
<dbReference type="Pfam" id="PF16575">
    <property type="entry name" value="CLP1_P"/>
    <property type="match status" value="1"/>
</dbReference>
<keyword evidence="13" id="KW-1185">Reference proteome</keyword>
<evidence type="ECO:0000256" key="8">
    <source>
        <dbReference type="HAMAP-Rule" id="MF_03035"/>
    </source>
</evidence>
<proteinExistence type="inferred from homology"/>
<dbReference type="Pfam" id="PF06807">
    <property type="entry name" value="Clp1"/>
    <property type="match status" value="1"/>
</dbReference>
<keyword evidence="6 8" id="KW-0067">ATP-binding</keyword>
<dbReference type="InterPro" id="IPR010655">
    <property type="entry name" value="Clp1_C"/>
</dbReference>
<dbReference type="InterPro" id="IPR038238">
    <property type="entry name" value="Clp1_C_sf"/>
</dbReference>
<dbReference type="InterPro" id="IPR045116">
    <property type="entry name" value="Clp1/Grc3"/>
</dbReference>
<dbReference type="Proteomes" id="UP001497600">
    <property type="component" value="Chromosome H"/>
</dbReference>
<feature type="binding site" evidence="8">
    <location>
        <position position="36"/>
    </location>
    <ligand>
        <name>ATP</name>
        <dbReference type="ChEBI" id="CHEBI:30616"/>
    </ligand>
</feature>
<evidence type="ECO:0000256" key="5">
    <source>
        <dbReference type="ARBA" id="ARBA00022741"/>
    </source>
</evidence>
<organism evidence="12 13">
    <name type="scientific">[Candida] anglica</name>
    <dbReference type="NCBI Taxonomy" id="148631"/>
    <lineage>
        <taxon>Eukaryota</taxon>
        <taxon>Fungi</taxon>
        <taxon>Dikarya</taxon>
        <taxon>Ascomycota</taxon>
        <taxon>Saccharomycotina</taxon>
        <taxon>Pichiomycetes</taxon>
        <taxon>Debaryomycetaceae</taxon>
        <taxon>Kurtzmaniella</taxon>
    </lineage>
</organism>
<feature type="domain" description="Clp1 N-terminal" evidence="10">
    <location>
        <begin position="31"/>
        <end position="133"/>
    </location>
</feature>
<dbReference type="InterPro" id="IPR027417">
    <property type="entry name" value="P-loop_NTPase"/>
</dbReference>
<keyword evidence="5 8" id="KW-0547">Nucleotide-binding</keyword>
<dbReference type="Gene3D" id="2.40.30.330">
    <property type="entry name" value="Pre-mRNA cleavage complex subunit Clp1, C-terminal domain"/>
    <property type="match status" value="1"/>
</dbReference>
<gene>
    <name evidence="8 12" type="primary">CLP1</name>
    <name evidence="12" type="ORF">CAAN4_H03796</name>
</gene>
<evidence type="ECO:0000256" key="7">
    <source>
        <dbReference type="ARBA" id="ARBA00023242"/>
    </source>
</evidence>
<keyword evidence="4 8" id="KW-0507">mRNA processing</keyword>
<evidence type="ECO:0000259" key="9">
    <source>
        <dbReference type="Pfam" id="PF06807"/>
    </source>
</evidence>
<evidence type="ECO:0000313" key="13">
    <source>
        <dbReference type="Proteomes" id="UP001497600"/>
    </source>
</evidence>
<evidence type="ECO:0000256" key="3">
    <source>
        <dbReference type="ARBA" id="ARBA00019824"/>
    </source>
</evidence>
<dbReference type="PANTHER" id="PTHR12755">
    <property type="entry name" value="CLEAVAGE/POLYADENYLATION FACTOR IA SUBUNIT CLP1P"/>
    <property type="match status" value="1"/>
</dbReference>
<feature type="domain" description="Clp1 P-loop" evidence="11">
    <location>
        <begin position="154"/>
        <end position="357"/>
    </location>
</feature>
<feature type="domain" description="Clp1 C-terminal" evidence="9">
    <location>
        <begin position="363"/>
        <end position="497"/>
    </location>
</feature>
<comment type="similarity">
    <text evidence="8">Belongs to the Clp1 family. Clp1 subfamily.</text>
</comment>
<evidence type="ECO:0000256" key="1">
    <source>
        <dbReference type="ARBA" id="ARBA00004123"/>
    </source>
</evidence>
<feature type="binding site" evidence="8">
    <location>
        <position position="75"/>
    </location>
    <ligand>
        <name>ATP</name>
        <dbReference type="ChEBI" id="CHEBI:30616"/>
    </ligand>
</feature>
<comment type="subcellular location">
    <subcellularLocation>
        <location evidence="1 8">Nucleus</location>
    </subcellularLocation>
</comment>
<protein>
    <recommendedName>
        <fullName evidence="3">Polynucleotide 5'-hydroxyl-kinase GRC3</fullName>
    </recommendedName>
    <alternativeName>
        <fullName evidence="2">Polynucleotide 5'-hydroxyl-kinase grc3</fullName>
    </alternativeName>
</protein>
<evidence type="ECO:0000256" key="4">
    <source>
        <dbReference type="ARBA" id="ARBA00022664"/>
    </source>
</evidence>
<evidence type="ECO:0000256" key="6">
    <source>
        <dbReference type="ARBA" id="ARBA00022840"/>
    </source>
</evidence>
<dbReference type="InterPro" id="IPR028606">
    <property type="entry name" value="Clp1"/>
</dbReference>
<evidence type="ECO:0000259" key="10">
    <source>
        <dbReference type="Pfam" id="PF16573"/>
    </source>
</evidence>
<dbReference type="InterPro" id="IPR038239">
    <property type="entry name" value="Clp1_N_sf"/>
</dbReference>
<comment type="subunit">
    <text evidence="8">Component of a pre-mRNA cleavage factor complex. Interacts directly with PCF11.</text>
</comment>
<dbReference type="SUPFAM" id="SSF52540">
    <property type="entry name" value="P-loop containing nucleoside triphosphate hydrolases"/>
    <property type="match status" value="1"/>
</dbReference>
<reference evidence="12 13" key="1">
    <citation type="submission" date="2024-01" db="EMBL/GenBank/DDBJ databases">
        <authorList>
            <consortium name="Genoscope - CEA"/>
            <person name="William W."/>
        </authorList>
    </citation>
    <scope>NUCLEOTIDE SEQUENCE [LARGE SCALE GENOMIC DNA]</scope>
    <source>
        <strain evidence="12 13">29B2s-10</strain>
    </source>
</reference>
<feature type="binding site" evidence="8">
    <location>
        <begin position="157"/>
        <end position="162"/>
    </location>
    <ligand>
        <name>ATP</name>
        <dbReference type="ChEBI" id="CHEBI:30616"/>
    </ligand>
</feature>
<dbReference type="Pfam" id="PF16573">
    <property type="entry name" value="CLP1_N"/>
    <property type="match status" value="1"/>
</dbReference>
<evidence type="ECO:0000313" key="12">
    <source>
        <dbReference type="EMBL" id="CAK7920561.1"/>
    </source>
</evidence>
<dbReference type="PANTHER" id="PTHR12755:SF6">
    <property type="entry name" value="POLYRIBONUCLEOTIDE 5'-HYDROXYL-KINASE CLP1"/>
    <property type="match status" value="1"/>
</dbReference>
<dbReference type="InterPro" id="IPR032324">
    <property type="entry name" value="Clp1_N"/>
</dbReference>
<evidence type="ECO:0000256" key="2">
    <source>
        <dbReference type="ARBA" id="ARBA00018706"/>
    </source>
</evidence>
<comment type="function">
    <text evidence="8">Required for endonucleolytic cleavage during polyadenylation-dependent pre-mRNA 3'-end formation.</text>
</comment>
<evidence type="ECO:0000259" key="11">
    <source>
        <dbReference type="Pfam" id="PF16575"/>
    </source>
</evidence>
<dbReference type="Gene3D" id="3.40.50.300">
    <property type="entry name" value="P-loop containing nucleotide triphosphate hydrolases"/>
    <property type="match status" value="1"/>
</dbReference>
<dbReference type="EMBL" id="OZ004260">
    <property type="protein sequence ID" value="CAK7920561.1"/>
    <property type="molecule type" value="Genomic_DNA"/>
</dbReference>
<sequence length="497" mass="55146">MSEIPGFSSEGLKFVDVSADNGTKKVTTIEIAGHSDWRVEVPFHTILKLNVTRGIVEIFGTELPVNVELQFSGAKICLYTPDDEGCEIQYSTTVKSSSNNKDDNEISEYISDETTMNQTINLHFALESYRQQAVEYNAQNTWDQKKGPRVLVVGSAHSGKTSLIKTLASYSLKMDGCPILVNLNPQEGVFSLPGSLTATPISDSFDVESTNGWGNTTTSGSTFHNPKQPIVKNYGFENFNENIELYKYQISKLGVAVMSRLEEDINVKNSGLLVDTPPLSMKDITVIENIVSDYEINFIVVIGNERLLIDLKKKFKHKTQTGALNVIKIAKSGGVVEIDDSFMRNSQQQAIREYFYGTLKSPLSPYNTVIDVKDVVLFKSVDNVESNSNFAFLPSGDSFTPEDSDMTEADKRDDFSLERYYSPITNPTASDLNNTILAITQLQQNDKSGKNLLNTCVMGYAYVSDVDDTKGKMRILLPVPGALPRNILIVTGIRYME</sequence>
<dbReference type="Gene3D" id="2.60.120.1030">
    <property type="entry name" value="Clp1, DNA binding domain"/>
    <property type="match status" value="1"/>
</dbReference>